<keyword evidence="2 3" id="KW-0067">ATP-binding</keyword>
<dbReference type="Proteomes" id="UP000179807">
    <property type="component" value="Unassembled WGS sequence"/>
</dbReference>
<gene>
    <name evidence="7" type="ORF">TRFO_29618</name>
</gene>
<dbReference type="InterPro" id="IPR008271">
    <property type="entry name" value="Ser/Thr_kinase_AS"/>
</dbReference>
<evidence type="ECO:0000256" key="4">
    <source>
        <dbReference type="RuleBase" id="RU000304"/>
    </source>
</evidence>
<evidence type="ECO:0000313" key="7">
    <source>
        <dbReference type="EMBL" id="OHT03059.1"/>
    </source>
</evidence>
<dbReference type="AlphaFoldDB" id="A0A1J4JVL7"/>
<dbReference type="SMART" id="SM00220">
    <property type="entry name" value="S_TKc"/>
    <property type="match status" value="1"/>
</dbReference>
<name>A0A1J4JVL7_9EUKA</name>
<evidence type="ECO:0000256" key="2">
    <source>
        <dbReference type="ARBA" id="ARBA00022840"/>
    </source>
</evidence>
<accession>A0A1J4JVL7</accession>
<dbReference type="OrthoDB" id="248923at2759"/>
<feature type="binding site" evidence="3">
    <location>
        <position position="43"/>
    </location>
    <ligand>
        <name>ATP</name>
        <dbReference type="ChEBI" id="CHEBI:30616"/>
    </ligand>
</feature>
<feature type="region of interest" description="Disordered" evidence="5">
    <location>
        <begin position="205"/>
        <end position="227"/>
    </location>
</feature>
<dbReference type="RefSeq" id="XP_068356195.1">
    <property type="nucleotide sequence ID" value="XM_068506879.1"/>
</dbReference>
<dbReference type="SUPFAM" id="SSF56112">
    <property type="entry name" value="Protein kinase-like (PK-like)"/>
    <property type="match status" value="1"/>
</dbReference>
<protein>
    <recommendedName>
        <fullName evidence="6">Protein kinase domain-containing protein</fullName>
    </recommendedName>
</protein>
<comment type="caution">
    <text evidence="7">The sequence shown here is derived from an EMBL/GenBank/DDBJ whole genome shotgun (WGS) entry which is preliminary data.</text>
</comment>
<reference evidence="7" key="1">
    <citation type="submission" date="2016-10" db="EMBL/GenBank/DDBJ databases">
        <authorList>
            <person name="Benchimol M."/>
            <person name="Almeida L.G."/>
            <person name="Vasconcelos A.T."/>
            <person name="Perreira-Neves A."/>
            <person name="Rosa I.A."/>
            <person name="Tasca T."/>
            <person name="Bogo M.R."/>
            <person name="de Souza W."/>
        </authorList>
    </citation>
    <scope>NUCLEOTIDE SEQUENCE [LARGE SCALE GENOMIC DNA]</scope>
    <source>
        <strain evidence="7">K</strain>
    </source>
</reference>
<dbReference type="InterPro" id="IPR017441">
    <property type="entry name" value="Protein_kinase_ATP_BS"/>
</dbReference>
<organism evidence="7 8">
    <name type="scientific">Tritrichomonas foetus</name>
    <dbReference type="NCBI Taxonomy" id="1144522"/>
    <lineage>
        <taxon>Eukaryota</taxon>
        <taxon>Metamonada</taxon>
        <taxon>Parabasalia</taxon>
        <taxon>Tritrichomonadida</taxon>
        <taxon>Tritrichomonadidae</taxon>
        <taxon>Tritrichomonas</taxon>
    </lineage>
</organism>
<dbReference type="InterPro" id="IPR011009">
    <property type="entry name" value="Kinase-like_dom_sf"/>
</dbReference>
<evidence type="ECO:0000256" key="5">
    <source>
        <dbReference type="SAM" id="MobiDB-lite"/>
    </source>
</evidence>
<dbReference type="EMBL" id="MLAK01000841">
    <property type="protein sequence ID" value="OHT03059.1"/>
    <property type="molecule type" value="Genomic_DNA"/>
</dbReference>
<keyword evidence="4" id="KW-0808">Transferase</keyword>
<dbReference type="VEuPathDB" id="TrichDB:TRFO_29618"/>
<evidence type="ECO:0000259" key="6">
    <source>
        <dbReference type="PROSITE" id="PS50011"/>
    </source>
</evidence>
<dbReference type="Pfam" id="PF00069">
    <property type="entry name" value="Pkinase"/>
    <property type="match status" value="2"/>
</dbReference>
<dbReference type="PANTHER" id="PTHR24362:SF309">
    <property type="entry name" value="PROTEIN KINASE DOMAIN-CONTAINING PROTEIN"/>
    <property type="match status" value="1"/>
</dbReference>
<evidence type="ECO:0000256" key="1">
    <source>
        <dbReference type="ARBA" id="ARBA00022741"/>
    </source>
</evidence>
<dbReference type="Gene3D" id="1.10.510.10">
    <property type="entry name" value="Transferase(Phosphotransferase) domain 1"/>
    <property type="match status" value="2"/>
</dbReference>
<dbReference type="PROSITE" id="PS50011">
    <property type="entry name" value="PROTEIN_KINASE_DOM"/>
    <property type="match status" value="1"/>
</dbReference>
<keyword evidence="8" id="KW-1185">Reference proteome</keyword>
<evidence type="ECO:0000313" key="8">
    <source>
        <dbReference type="Proteomes" id="UP000179807"/>
    </source>
</evidence>
<keyword evidence="4" id="KW-0723">Serine/threonine-protein kinase</keyword>
<feature type="domain" description="Protein kinase" evidence="6">
    <location>
        <begin position="14"/>
        <end position="342"/>
    </location>
</feature>
<keyword evidence="4" id="KW-0418">Kinase</keyword>
<dbReference type="GO" id="GO:0005524">
    <property type="term" value="F:ATP binding"/>
    <property type="evidence" value="ECO:0007669"/>
    <property type="project" value="UniProtKB-UniRule"/>
</dbReference>
<dbReference type="GO" id="GO:0004674">
    <property type="term" value="F:protein serine/threonine kinase activity"/>
    <property type="evidence" value="ECO:0007669"/>
    <property type="project" value="UniProtKB-KW"/>
</dbReference>
<dbReference type="GeneID" id="94841583"/>
<evidence type="ECO:0000256" key="3">
    <source>
        <dbReference type="PROSITE-ProRule" id="PRU10141"/>
    </source>
</evidence>
<dbReference type="PROSITE" id="PS00108">
    <property type="entry name" value="PROTEIN_KINASE_ST"/>
    <property type="match status" value="1"/>
</dbReference>
<keyword evidence="1 3" id="KW-0547">Nucleotide-binding</keyword>
<comment type="similarity">
    <text evidence="4">Belongs to the protein kinase superfamily.</text>
</comment>
<sequence>MDPPLKSTFQQHGYEIESQIGTGGFSSIYLIYSLRYHQHFAAKVVSLANLTQTSTFESNDSDNIDDSCYSGANFAQKNIETEVQALIGLNHPNIIKMYEFFKDDRYLYIVFDYCLNGSLLDEIDAHGFIPEPRLTKVFLDICKALRHCHIRNVAHHDIKPANVLVDKYHRCVLADFGLSQTGRISRDTMGSRVFMAPEQISVTSKARMNPRADSPKDENNQNNLGFSDEDKCIVNKKDNGDASIHDMCSEKIDDFDVNYQNGHYDPMKADIWSLGVTLYMMSTGDVPWPLTSIEDLDEAILNCKISYPQGMRPELAQLITKMLTVDPNKRPTIDDVFRIVELNEINRQAAKLMPKVGSHRKVGPIPMALSLGSKRLIPGFPSRGSIHKYLIRKPQITQVPSFEKNLISIISVGDKNFH</sequence>
<proteinExistence type="inferred from homology"/>
<dbReference type="InterPro" id="IPR000719">
    <property type="entry name" value="Prot_kinase_dom"/>
</dbReference>
<dbReference type="PANTHER" id="PTHR24362">
    <property type="entry name" value="SERINE/THREONINE-PROTEIN KINASE NEK"/>
    <property type="match status" value="1"/>
</dbReference>
<dbReference type="PROSITE" id="PS00107">
    <property type="entry name" value="PROTEIN_KINASE_ATP"/>
    <property type="match status" value="1"/>
</dbReference>